<keyword evidence="7" id="KW-0067">ATP-binding</keyword>
<comment type="subcellular location">
    <subcellularLocation>
        <location evidence="1">Cytoplasm</location>
    </subcellularLocation>
</comment>
<dbReference type="PANTHER" id="PTHR30075">
    <property type="entry name" value="GLYCYL-TRNA SYNTHETASE"/>
    <property type="match status" value="1"/>
</dbReference>
<evidence type="ECO:0000313" key="12">
    <source>
        <dbReference type="EMBL" id="VAW60736.1"/>
    </source>
</evidence>
<accession>A0A3B0XX33</accession>
<reference evidence="12" key="1">
    <citation type="submission" date="2018-06" db="EMBL/GenBank/DDBJ databases">
        <authorList>
            <person name="Zhirakovskaya E."/>
        </authorList>
    </citation>
    <scope>NUCLEOTIDE SEQUENCE</scope>
</reference>
<dbReference type="GO" id="GO:0004814">
    <property type="term" value="F:arginine-tRNA ligase activity"/>
    <property type="evidence" value="ECO:0007669"/>
    <property type="project" value="InterPro"/>
</dbReference>
<evidence type="ECO:0000256" key="1">
    <source>
        <dbReference type="ARBA" id="ARBA00004496"/>
    </source>
</evidence>
<comment type="similarity">
    <text evidence="2">Belongs to the class-II aminoacyl-tRNA synthetase family.</text>
</comment>
<dbReference type="GO" id="GO:0006420">
    <property type="term" value="P:arginyl-tRNA aminoacylation"/>
    <property type="evidence" value="ECO:0007669"/>
    <property type="project" value="InterPro"/>
</dbReference>
<dbReference type="EC" id="6.1.1.14" evidence="3"/>
<evidence type="ECO:0000256" key="7">
    <source>
        <dbReference type="ARBA" id="ARBA00022840"/>
    </source>
</evidence>
<dbReference type="GO" id="GO:0006426">
    <property type="term" value="P:glycyl-tRNA aminoacylation"/>
    <property type="evidence" value="ECO:0007669"/>
    <property type="project" value="InterPro"/>
</dbReference>
<dbReference type="GO" id="GO:0004820">
    <property type="term" value="F:glycine-tRNA ligase activity"/>
    <property type="evidence" value="ECO:0007669"/>
    <property type="project" value="UniProtKB-EC"/>
</dbReference>
<evidence type="ECO:0000256" key="9">
    <source>
        <dbReference type="ARBA" id="ARBA00023146"/>
    </source>
</evidence>
<dbReference type="InterPro" id="IPR006194">
    <property type="entry name" value="Gly-tRNA-synth_heterodimer"/>
</dbReference>
<keyword evidence="6" id="KW-0547">Nucleotide-binding</keyword>
<keyword evidence="5 12" id="KW-0436">Ligase</keyword>
<dbReference type="AlphaFoldDB" id="A0A3B0XX33"/>
<dbReference type="Pfam" id="PF05746">
    <property type="entry name" value="DALR_1"/>
    <property type="match status" value="1"/>
</dbReference>
<feature type="domain" description="DALR anticodon binding" evidence="11">
    <location>
        <begin position="581"/>
        <end position="675"/>
    </location>
</feature>
<dbReference type="PROSITE" id="PS50861">
    <property type="entry name" value="AA_TRNA_LIGASE_II_GLYAB"/>
    <property type="match status" value="1"/>
</dbReference>
<keyword evidence="9 12" id="KW-0030">Aminoacyl-tRNA synthetase</keyword>
<evidence type="ECO:0000256" key="5">
    <source>
        <dbReference type="ARBA" id="ARBA00022598"/>
    </source>
</evidence>
<gene>
    <name evidence="12" type="ORF">MNBD_GAMMA10-1459</name>
</gene>
<dbReference type="HAMAP" id="MF_00255">
    <property type="entry name" value="Gly_tRNA_synth_beta"/>
    <property type="match status" value="1"/>
</dbReference>
<dbReference type="PRINTS" id="PR01045">
    <property type="entry name" value="TRNASYNTHGB"/>
</dbReference>
<evidence type="ECO:0000256" key="4">
    <source>
        <dbReference type="ARBA" id="ARBA00022490"/>
    </source>
</evidence>
<evidence type="ECO:0000256" key="8">
    <source>
        <dbReference type="ARBA" id="ARBA00022917"/>
    </source>
</evidence>
<dbReference type="GO" id="GO:0005829">
    <property type="term" value="C:cytosol"/>
    <property type="evidence" value="ECO:0007669"/>
    <property type="project" value="TreeGrafter"/>
</dbReference>
<dbReference type="SUPFAM" id="SSF109604">
    <property type="entry name" value="HD-domain/PDEase-like"/>
    <property type="match status" value="1"/>
</dbReference>
<dbReference type="InterPro" id="IPR008909">
    <property type="entry name" value="DALR_anticod-bd"/>
</dbReference>
<dbReference type="PANTHER" id="PTHR30075:SF2">
    <property type="entry name" value="GLYCINE--TRNA LIGASE, CHLOROPLASTIC_MITOCHONDRIAL 2"/>
    <property type="match status" value="1"/>
</dbReference>
<keyword evidence="4" id="KW-0963">Cytoplasm</keyword>
<evidence type="ECO:0000256" key="2">
    <source>
        <dbReference type="ARBA" id="ARBA00008226"/>
    </source>
</evidence>
<evidence type="ECO:0000256" key="3">
    <source>
        <dbReference type="ARBA" id="ARBA00012829"/>
    </source>
</evidence>
<evidence type="ECO:0000259" key="11">
    <source>
        <dbReference type="Pfam" id="PF05746"/>
    </source>
</evidence>
<evidence type="ECO:0000256" key="6">
    <source>
        <dbReference type="ARBA" id="ARBA00022741"/>
    </source>
</evidence>
<dbReference type="InterPro" id="IPR015944">
    <property type="entry name" value="Gly-tRNA-synth_bsu"/>
</dbReference>
<protein>
    <recommendedName>
        <fullName evidence="3">glycine--tRNA ligase</fullName>
        <ecNumber evidence="3">6.1.1.14</ecNumber>
    </recommendedName>
</protein>
<name>A0A3B0XX33_9ZZZZ</name>
<dbReference type="NCBIfam" id="TIGR00211">
    <property type="entry name" value="glyS"/>
    <property type="match status" value="1"/>
</dbReference>
<dbReference type="GO" id="GO:0005524">
    <property type="term" value="F:ATP binding"/>
    <property type="evidence" value="ECO:0007669"/>
    <property type="project" value="UniProtKB-KW"/>
</dbReference>
<comment type="catalytic activity">
    <reaction evidence="10">
        <text>tRNA(Gly) + glycine + ATP = glycyl-tRNA(Gly) + AMP + diphosphate</text>
        <dbReference type="Rhea" id="RHEA:16013"/>
        <dbReference type="Rhea" id="RHEA-COMP:9664"/>
        <dbReference type="Rhea" id="RHEA-COMP:9683"/>
        <dbReference type="ChEBI" id="CHEBI:30616"/>
        <dbReference type="ChEBI" id="CHEBI:33019"/>
        <dbReference type="ChEBI" id="CHEBI:57305"/>
        <dbReference type="ChEBI" id="CHEBI:78442"/>
        <dbReference type="ChEBI" id="CHEBI:78522"/>
        <dbReference type="ChEBI" id="CHEBI:456215"/>
        <dbReference type="EC" id="6.1.1.14"/>
    </reaction>
</comment>
<organism evidence="12">
    <name type="scientific">hydrothermal vent metagenome</name>
    <dbReference type="NCBI Taxonomy" id="652676"/>
    <lineage>
        <taxon>unclassified sequences</taxon>
        <taxon>metagenomes</taxon>
        <taxon>ecological metagenomes</taxon>
    </lineage>
</organism>
<dbReference type="Pfam" id="PF02092">
    <property type="entry name" value="tRNA_synt_2f"/>
    <property type="match status" value="1"/>
</dbReference>
<dbReference type="EMBL" id="UOFJ01000012">
    <property type="protein sequence ID" value="VAW60736.1"/>
    <property type="molecule type" value="Genomic_DNA"/>
</dbReference>
<evidence type="ECO:0000256" key="10">
    <source>
        <dbReference type="ARBA" id="ARBA00047937"/>
    </source>
</evidence>
<proteinExistence type="inferred from homology"/>
<keyword evidence="8" id="KW-0648">Protein biosynthesis</keyword>
<sequence length="690" mass="75914">MSTRDLLIEIGTEELPPKALNKLSDAFGAGVEAGLKEAGIAYEKITAYASPRRLAVLAGSVAESQADRNIEKLGPAIKAAFDKEGNPTKAAQGFARGCGVEVAELARTDTDKGERLVFRVEEKGRLTQTLVPDIVNQALAGLPIPKRMRWGVSDAEFVRPVHWVVLLFGHDVIDAQIMGIKSGRESRGHRFHHPEVINLQSPADYVSRLRSPGYVMVDRDERVASIRQQAESAAEKLGGCALIDESLLQEVSGLVEWPVGVSGDFDKAFLEVPAESLISSMQDHQKYFPVVDGEGRLLAHFITISNIESKNPAKVKEGNERVIYPRLSDAKFFWEQDNKKKLEDHIESLNKVVFQNKLGSVGDKSRRVAGIAESIADALNENTEHAKRAGLLSKCDLMTEMVCEFSDLQGIMGRYYAINDGEAPQVADALDEQYMPRFAGDKLPAGKTGQIVSLADKLDTLLGIFAIGQKPTGEKDPFALRRAALGVLRILIECKLDLDLRVLLGYGVRAYADQLDTGNAVEEVIGFMLDRLKVYYTSQGISVDVYEAVIALKPTRPMDFDRRVHAVNAFRKLEEAQSLAAANKRIGNILKKVDGKASRVVDVDLLMETAEKKLYEQLQLMQTGVRPQLDAGDYAGALRQLAGLRDGIDGFFDQVMVMVDDEALKNNRIALLSQLHGLFIETADLSRLQS</sequence>